<dbReference type="PROSITE" id="PS00022">
    <property type="entry name" value="EGF_1"/>
    <property type="match status" value="1"/>
</dbReference>
<reference evidence="3 4" key="1">
    <citation type="submission" date="2024-11" db="EMBL/GenBank/DDBJ databases">
        <title>Chromosome-level genome assembly of the freshwater bivalve Anodonta woodiana.</title>
        <authorList>
            <person name="Chen X."/>
        </authorList>
    </citation>
    <scope>NUCLEOTIDE SEQUENCE [LARGE SCALE GENOMIC DNA]</scope>
    <source>
        <strain evidence="3">MN2024</strain>
        <tissue evidence="3">Gills</tissue>
    </source>
</reference>
<gene>
    <name evidence="3" type="ORF">ACJMK2_039789</name>
</gene>
<proteinExistence type="predicted"/>
<dbReference type="Proteomes" id="UP001634394">
    <property type="component" value="Unassembled WGS sequence"/>
</dbReference>
<organism evidence="3 4">
    <name type="scientific">Sinanodonta woodiana</name>
    <name type="common">Chinese pond mussel</name>
    <name type="synonym">Anodonta woodiana</name>
    <dbReference type="NCBI Taxonomy" id="1069815"/>
    <lineage>
        <taxon>Eukaryota</taxon>
        <taxon>Metazoa</taxon>
        <taxon>Spiralia</taxon>
        <taxon>Lophotrochozoa</taxon>
        <taxon>Mollusca</taxon>
        <taxon>Bivalvia</taxon>
        <taxon>Autobranchia</taxon>
        <taxon>Heteroconchia</taxon>
        <taxon>Palaeoheterodonta</taxon>
        <taxon>Unionida</taxon>
        <taxon>Unionoidea</taxon>
        <taxon>Unionidae</taxon>
        <taxon>Unioninae</taxon>
        <taxon>Sinanodonta</taxon>
    </lineage>
</organism>
<keyword evidence="4" id="KW-1185">Reference proteome</keyword>
<dbReference type="PROSITE" id="PS01186">
    <property type="entry name" value="EGF_2"/>
    <property type="match status" value="1"/>
</dbReference>
<dbReference type="EMBL" id="JBJQND010000007">
    <property type="protein sequence ID" value="KAL3871817.1"/>
    <property type="molecule type" value="Genomic_DNA"/>
</dbReference>
<sequence length="773" mass="87181">MIYSALALCAGKSDPNACNLNEGYVKYKDGRIVQNSGGTCVGANTCANCNEGYYPDSGSCRFCRIDHCNIPRCTNANDAICEYCEGEYASQYGTYAYTRFRDGGRTCRQACSWRKGSRCFPGNCSDTTIASCKCLDGFTGPDCDQIIHAASIQVIQLKLFAGSEIVESPPNISNSDVQPVTWTNLKSSNMRANVTLKGHFMTEFENYTSPKYIINSTVGISYGKVQLDLHRAGSVVNTSYIQECNPGTDDPTPDNFACEGTFMLNDWQPLKHQDRIEFTVAVRNGGHVLFVNYDNYLQEEKYILTGVTKQNSYSIVFDYQKPVQCREFVSNCSSEPLTVPDVINNPFMQVSWDEWYDNDSGILKYVIEVFHLIPEYTVSDLTQLKHGDKVSGTSGLLNSSVSKANITLRTPGAYSVLLVVFDKAGNTKSTRRIFIFDNISTVEKMNNPFKVTSASEETSFRWINKQCKMVHVEWHSHFANKAHESNGWLNSVEKLYQVASVLDDYQGKRQISRTENIHGIVRFDVGYETIYQGHMTHVPFKTIQNIHNESADIIEDIVDGKRMVIHVRAYDIMDNFAEDNINVTIDTSPPVIENLRFTWGDGANISMSRLGEFANLTIEWLAYDTHSGINYIKWRLYDNYTGHTVVRGLNNLSLQQELSDKEKCQAKYINYSRGDHCYCTPFDGCYHKQTVLKSRRSPGLNEHKRGLENTDQVRNGVYIFEVEVENKAKLKTTVTLKTAGPFVVYSTSPEFSIESNVTVVDDHLTSDETKESD</sequence>
<name>A0ABD3WD31_SINWO</name>
<protein>
    <recommendedName>
        <fullName evidence="1 2">EGF-like domain-containing protein</fullName>
    </recommendedName>
</protein>
<accession>A0ABD3WD31</accession>
<evidence type="ECO:0000259" key="1">
    <source>
        <dbReference type="PROSITE" id="PS00022"/>
    </source>
</evidence>
<evidence type="ECO:0000313" key="4">
    <source>
        <dbReference type="Proteomes" id="UP001634394"/>
    </source>
</evidence>
<evidence type="ECO:0000313" key="3">
    <source>
        <dbReference type="EMBL" id="KAL3871817.1"/>
    </source>
</evidence>
<dbReference type="InterPro" id="IPR000742">
    <property type="entry name" value="EGF"/>
</dbReference>
<evidence type="ECO:0000259" key="2">
    <source>
        <dbReference type="PROSITE" id="PS01186"/>
    </source>
</evidence>
<dbReference type="PANTHER" id="PTHR16897">
    <property type="entry name" value="OS10G0105400 PROTEIN"/>
    <property type="match status" value="1"/>
</dbReference>
<dbReference type="AlphaFoldDB" id="A0ABD3WD31"/>
<dbReference type="PANTHER" id="PTHR16897:SF2">
    <property type="entry name" value="OS03G0226600 PROTEIN"/>
    <property type="match status" value="1"/>
</dbReference>
<comment type="caution">
    <text evidence="3">The sequence shown here is derived from an EMBL/GenBank/DDBJ whole genome shotgun (WGS) entry which is preliminary data.</text>
</comment>
<feature type="domain" description="EGF-like" evidence="1 2">
    <location>
        <begin position="132"/>
        <end position="143"/>
    </location>
</feature>